<dbReference type="AlphaFoldDB" id="A0A412WW23"/>
<evidence type="ECO:0000313" key="6">
    <source>
        <dbReference type="Proteomes" id="UP000654720"/>
    </source>
</evidence>
<evidence type="ECO:0000313" key="4">
    <source>
        <dbReference type="Proteomes" id="UP000283589"/>
    </source>
</evidence>
<dbReference type="EMBL" id="QRZA01000031">
    <property type="protein sequence ID" value="RGV31554.1"/>
    <property type="molecule type" value="Genomic_DNA"/>
</dbReference>
<reference evidence="1 6" key="2">
    <citation type="submission" date="2021-02" db="EMBL/GenBank/DDBJ databases">
        <title>FDA dAtabase for Regulatory Grade micrObial Sequences (FDA-ARGOS): Supporting development and validation of Infectious Disease Dx tests.</title>
        <authorList>
            <person name="Carlson P."/>
            <person name="Fischbach M."/>
            <person name="Hastie J."/>
            <person name="Bilen M."/>
            <person name="Cheng A."/>
            <person name="Tallon L."/>
            <person name="Sadzewicz L."/>
            <person name="Zhao X."/>
            <person name="Boylan J."/>
            <person name="Ott S."/>
            <person name="Bowen H."/>
            <person name="Vavikolanu K."/>
            <person name="Mehta A."/>
            <person name="Aluvathingal J."/>
            <person name="Nadendla S."/>
            <person name="Yan Y."/>
            <person name="Sichtig H."/>
        </authorList>
    </citation>
    <scope>NUCLEOTIDE SEQUENCE [LARGE SCALE GENOMIC DNA]</scope>
    <source>
        <strain evidence="1 6">FDAARGOS_1229</strain>
    </source>
</reference>
<evidence type="ECO:0000313" key="1">
    <source>
        <dbReference type="EMBL" id="QRO50364.1"/>
    </source>
</evidence>
<gene>
    <name evidence="2" type="ORF">DWW18_17180</name>
    <name evidence="3" type="ORF">DWZ68_14675</name>
    <name evidence="1" type="ORF">I6J59_01620</name>
</gene>
<reference evidence="4 5" key="1">
    <citation type="submission" date="2018-08" db="EMBL/GenBank/DDBJ databases">
        <title>A genome reference for cultivated species of the human gut microbiota.</title>
        <authorList>
            <person name="Zou Y."/>
            <person name="Xue W."/>
            <person name="Luo G."/>
        </authorList>
    </citation>
    <scope>NUCLEOTIDE SEQUENCE [LARGE SCALE GENOMIC DNA]</scope>
    <source>
        <strain evidence="2 4">AF14-49</strain>
        <strain evidence="3 5">AF34-33</strain>
    </source>
</reference>
<evidence type="ECO:0000313" key="3">
    <source>
        <dbReference type="EMBL" id="RHM41292.1"/>
    </source>
</evidence>
<organism evidence="2 4">
    <name type="scientific">Butyricimonas virosa</name>
    <dbReference type="NCBI Taxonomy" id="544645"/>
    <lineage>
        <taxon>Bacteria</taxon>
        <taxon>Pseudomonadati</taxon>
        <taxon>Bacteroidota</taxon>
        <taxon>Bacteroidia</taxon>
        <taxon>Bacteroidales</taxon>
        <taxon>Odoribacteraceae</taxon>
        <taxon>Butyricimonas</taxon>
    </lineage>
</organism>
<dbReference type="RefSeq" id="WP_027201854.1">
    <property type="nucleotide sequence ID" value="NZ_CABJDM010000024.1"/>
</dbReference>
<proteinExistence type="predicted"/>
<evidence type="ECO:0000313" key="2">
    <source>
        <dbReference type="EMBL" id="RGV31554.1"/>
    </source>
</evidence>
<dbReference type="Proteomes" id="UP000283589">
    <property type="component" value="Unassembled WGS sequence"/>
</dbReference>
<dbReference type="Proteomes" id="UP000286038">
    <property type="component" value="Unassembled WGS sequence"/>
</dbReference>
<dbReference type="EMBL" id="CP069450">
    <property type="protein sequence ID" value="QRO50364.1"/>
    <property type="molecule type" value="Genomic_DNA"/>
</dbReference>
<accession>A0A412WW23</accession>
<sequence>MKHYILLLLLASAFWYCSNDEDVVPSNNDRNMFDMPDFSSEEEMKVRRDFYDATSCYLIFNDSLYYRNITTPSGSDPECVILDLKYQVKGTSEDALLRYTYLKDMKDKELAAKFAKEKILPRLAPAFYPYTFFMVDQFYISKASAWSSGYDPEVEQSAYAGYNASLVAYKHFYDMDEAAQYAYSRSVIAILMTKNYTQVKDSEYNDFYQYSQEQYGIYPDYEDTPLEVGFLETFRYDWVRSFYDKKYDLLAYVMEVFALTKEEFDEKYDKELYPLVHQKKEALVKIFERLGVKVY</sequence>
<dbReference type="STRING" id="1121130.GCA_000519105_03298"/>
<keyword evidence="6" id="KW-1185">Reference proteome</keyword>
<dbReference type="Proteomes" id="UP000654720">
    <property type="component" value="Chromosome"/>
</dbReference>
<name>A0A412WW23_9BACT</name>
<dbReference type="GeneID" id="93096840"/>
<dbReference type="EMBL" id="QRPV01000024">
    <property type="protein sequence ID" value="RHM41292.1"/>
    <property type="molecule type" value="Genomic_DNA"/>
</dbReference>
<protein>
    <submittedName>
        <fullName evidence="2">Uncharacterized protein</fullName>
    </submittedName>
</protein>
<evidence type="ECO:0000313" key="5">
    <source>
        <dbReference type="Proteomes" id="UP000286038"/>
    </source>
</evidence>